<gene>
    <name evidence="1" type="ordered locus">Q7M_1156</name>
</gene>
<reference evidence="2" key="2">
    <citation type="submission" date="2012-03" db="EMBL/GenBank/DDBJ databases">
        <title>Complete genome sequence of Borrelia crocidurae.</title>
        <authorList>
            <person name="Elbir H."/>
            <person name="Gimenez G."/>
            <person name="Robert C."/>
            <person name="Raoult D."/>
            <person name="Drancourt M."/>
        </authorList>
    </citation>
    <scope>NUCLEOTIDE SEQUENCE [LARGE SCALE GENOMIC DNA]</scope>
    <source>
        <strain evidence="2">Achema</strain>
        <plasmid evidence="2">unnamed32</plasmid>
    </source>
</reference>
<accession>I0FF98</accession>
<proteinExistence type="predicted"/>
<geneLocation type="plasmid" evidence="2">
    <name>unnamed32</name>
</geneLocation>
<sequence length="39" mass="4818">MCLIKNLCKMEDYDERIIKNSLNFIGFKNLHNERIYLHF</sequence>
<dbReference type="HOGENOM" id="CLU_3305689_0_0_12"/>
<reference evidence="1 2" key="1">
    <citation type="journal article" date="2012" name="J. Bacteriol.">
        <title>Complete Genome Sequence of Borrelia crocidurae.</title>
        <authorList>
            <person name="Elbir H."/>
            <person name="Gimenez G."/>
            <person name="Robert C."/>
            <person name="Bergstrom S."/>
            <person name="Cutler S."/>
            <person name="Raoult D."/>
            <person name="Drancourt M."/>
        </authorList>
    </citation>
    <scope>NUCLEOTIDE SEQUENCE [LARGE SCALE GENOMIC DNA]</scope>
    <source>
        <strain evidence="1 2">Achema</strain>
        <plasmid evidence="2">unnamed32</plasmid>
    </source>
</reference>
<protein>
    <submittedName>
        <fullName evidence="1">Uncharacterized protein</fullName>
    </submittedName>
</protein>
<evidence type="ECO:0000313" key="1">
    <source>
        <dbReference type="EMBL" id="AFI32154.1"/>
    </source>
</evidence>
<dbReference type="EMBL" id="CP003458">
    <property type="protein sequence ID" value="AFI32154.1"/>
    <property type="molecule type" value="Genomic_DNA"/>
</dbReference>
<evidence type="ECO:0000313" key="2">
    <source>
        <dbReference type="Proteomes" id="UP000005212"/>
    </source>
</evidence>
<dbReference type="KEGG" id="bcw:Q7M_1156"/>
<name>I0FF98_BORCA</name>
<keyword evidence="1" id="KW-0614">Plasmid</keyword>
<dbReference type="AlphaFoldDB" id="I0FF98"/>
<organism evidence="1 2">
    <name type="scientific">Borrelia crocidurae (strain Achema)</name>
    <dbReference type="NCBI Taxonomy" id="1155096"/>
    <lineage>
        <taxon>Bacteria</taxon>
        <taxon>Pseudomonadati</taxon>
        <taxon>Spirochaetota</taxon>
        <taxon>Spirochaetia</taxon>
        <taxon>Spirochaetales</taxon>
        <taxon>Borreliaceae</taxon>
        <taxon>Borrelia</taxon>
    </lineage>
</organism>
<dbReference type="Proteomes" id="UP000005212">
    <property type="component" value="Plasmid unnamed32"/>
</dbReference>